<feature type="domain" description="GIY-YIG" evidence="15">
    <location>
        <begin position="16"/>
        <end position="94"/>
    </location>
</feature>
<evidence type="ECO:0000256" key="8">
    <source>
        <dbReference type="ARBA" id="ARBA00059452"/>
    </source>
</evidence>
<dbReference type="Pfam" id="PF08459">
    <property type="entry name" value="UvrC_RNaseH_dom"/>
    <property type="match status" value="1"/>
</dbReference>
<gene>
    <name evidence="13 17" type="primary">uvrC</name>
    <name evidence="17" type="ORF">CWE09_03825</name>
</gene>
<dbReference type="Proteomes" id="UP000288293">
    <property type="component" value="Unassembled WGS sequence"/>
</dbReference>
<dbReference type="GO" id="GO:0009381">
    <property type="term" value="F:excinuclease ABC activity"/>
    <property type="evidence" value="ECO:0007669"/>
    <property type="project" value="UniProtKB-UniRule"/>
</dbReference>
<dbReference type="PROSITE" id="PS50151">
    <property type="entry name" value="UVR"/>
    <property type="match status" value="1"/>
</dbReference>
<dbReference type="SUPFAM" id="SSF46600">
    <property type="entry name" value="C-terminal UvrC-binding domain of UvrB"/>
    <property type="match status" value="1"/>
</dbReference>
<dbReference type="InterPro" id="IPR001162">
    <property type="entry name" value="UvrC_RNase_H_dom"/>
</dbReference>
<sequence>MEQTFDAQAFVANLTHQPGVYRMYDKDEVVIYVGKAKDLQKRVSSYFRKQVDAVKTRALVKNIARMDVTVTNSEAEALILENSYIKKYRPRYNVLLRDDKSYPYIFISSHEHPRIAFHRGTRREKGEYFGPFPNGSAVRESLRLLQKLFPVRQCDDSYYRARSRPCLQYQLKRCLAPCVGYPEKDEYQHQVELAKLFLRGKNQQVIDNLVTRMEAASAELEFEKAARFRDQIGNLRQIQDRNAVSGNQDILDVIGLHRESGFSCIQVLFIRDGQVQGSRSYFPKVPAHTENTEVLESFLMQFYLNQQRASQIPAEVILPASDLKASTLQQALSEAIGKNIKFNSNSRGDRARYQALATKNAMNSVASKLGSQTTMTNRLQALKIALHKADMWQQDKPIERMECFDISHTSGEQTVASCVVFDHEGPRKSDYRRFNIKGITPGDDYAAMLQVMQRRYKHAIEQENVPDILFIDGGKGQLKQAEVYFRDWPQPPLLIGVAKGESRKPGLETLFFGYTHKAIQLNEDDAGLHLIQYIRDESHRFAITGHRQRRAKVKKTSTLEEIEGIGAKRRQTLLQNLGGLQQVKSASIEQLTQVPGISRSMAENIYHAFRDE</sequence>
<accession>A0A432W7D7</accession>
<evidence type="ECO:0000313" key="18">
    <source>
        <dbReference type="Proteomes" id="UP000288293"/>
    </source>
</evidence>
<dbReference type="GO" id="GO:0005737">
    <property type="term" value="C:cytoplasm"/>
    <property type="evidence" value="ECO:0007669"/>
    <property type="project" value="UniProtKB-SubCell"/>
</dbReference>
<dbReference type="Pfam" id="PF01541">
    <property type="entry name" value="GIY-YIG"/>
    <property type="match status" value="1"/>
</dbReference>
<keyword evidence="3 13" id="KW-0227">DNA damage</keyword>
<dbReference type="InterPro" id="IPR003583">
    <property type="entry name" value="Hlx-hairpin-Hlx_DNA-bd_motif"/>
</dbReference>
<dbReference type="FunFam" id="3.30.420.340:FF:000001">
    <property type="entry name" value="UvrABC system protein C"/>
    <property type="match status" value="1"/>
</dbReference>
<dbReference type="Gene3D" id="3.40.1440.10">
    <property type="entry name" value="GIY-YIG endonuclease"/>
    <property type="match status" value="1"/>
</dbReference>
<dbReference type="RefSeq" id="WP_126802683.1">
    <property type="nucleotide sequence ID" value="NZ_PIPL01000001.1"/>
</dbReference>
<dbReference type="Pfam" id="PF22920">
    <property type="entry name" value="UvrC_RNaseH"/>
    <property type="match status" value="1"/>
</dbReference>
<evidence type="ECO:0000256" key="6">
    <source>
        <dbReference type="ARBA" id="ARBA00023204"/>
    </source>
</evidence>
<dbReference type="AlphaFoldDB" id="A0A432W7D7"/>
<dbReference type="InterPro" id="IPR050066">
    <property type="entry name" value="UvrABC_protein_C"/>
</dbReference>
<evidence type="ECO:0000259" key="15">
    <source>
        <dbReference type="PROSITE" id="PS50164"/>
    </source>
</evidence>
<dbReference type="InterPro" id="IPR010994">
    <property type="entry name" value="RuvA_2-like"/>
</dbReference>
<keyword evidence="5 13" id="KW-0267">Excision nuclease</keyword>
<keyword evidence="6 13" id="KW-0234">DNA repair</keyword>
<evidence type="ECO:0000256" key="7">
    <source>
        <dbReference type="ARBA" id="ARBA00023236"/>
    </source>
</evidence>
<evidence type="ECO:0000259" key="14">
    <source>
        <dbReference type="PROSITE" id="PS50151"/>
    </source>
</evidence>
<dbReference type="InterPro" id="IPR000305">
    <property type="entry name" value="GIY-YIG_endonuc"/>
</dbReference>
<dbReference type="InterPro" id="IPR035901">
    <property type="entry name" value="GIY-YIG_endonuc_sf"/>
</dbReference>
<evidence type="ECO:0000256" key="13">
    <source>
        <dbReference type="HAMAP-Rule" id="MF_00203"/>
    </source>
</evidence>
<evidence type="ECO:0000256" key="9">
    <source>
        <dbReference type="ARBA" id="ARBA00061531"/>
    </source>
</evidence>
<dbReference type="PROSITE" id="PS50164">
    <property type="entry name" value="GIY_YIG"/>
    <property type="match status" value="1"/>
</dbReference>
<dbReference type="FunFam" id="1.10.150.20:FF:000005">
    <property type="entry name" value="UvrABC system protein C"/>
    <property type="match status" value="1"/>
</dbReference>
<dbReference type="GO" id="GO:0009380">
    <property type="term" value="C:excinuclease repair complex"/>
    <property type="evidence" value="ECO:0007669"/>
    <property type="project" value="InterPro"/>
</dbReference>
<dbReference type="SMART" id="SM00465">
    <property type="entry name" value="GIYc"/>
    <property type="match status" value="1"/>
</dbReference>
<comment type="similarity">
    <text evidence="9 13">Belongs to the UvrC family.</text>
</comment>
<reference evidence="17 18" key="1">
    <citation type="journal article" date="2011" name="Front. Microbiol.">
        <title>Genomic signatures of strain selection and enhancement in Bacillus atrophaeus var. globigii, a historical biowarfare simulant.</title>
        <authorList>
            <person name="Gibbons H.S."/>
            <person name="Broomall S.M."/>
            <person name="McNew L.A."/>
            <person name="Daligault H."/>
            <person name="Chapman C."/>
            <person name="Bruce D."/>
            <person name="Karavis M."/>
            <person name="Krepps M."/>
            <person name="McGregor P.A."/>
            <person name="Hong C."/>
            <person name="Park K.H."/>
            <person name="Akmal A."/>
            <person name="Feldman A."/>
            <person name="Lin J.S."/>
            <person name="Chang W.E."/>
            <person name="Higgs B.W."/>
            <person name="Demirev P."/>
            <person name="Lindquist J."/>
            <person name="Liem A."/>
            <person name="Fochler E."/>
            <person name="Read T.D."/>
            <person name="Tapia R."/>
            <person name="Johnson S."/>
            <person name="Bishop-Lilly K.A."/>
            <person name="Detter C."/>
            <person name="Han C."/>
            <person name="Sozhamannan S."/>
            <person name="Rosenzweig C.N."/>
            <person name="Skowronski E.W."/>
        </authorList>
    </citation>
    <scope>NUCLEOTIDE SEQUENCE [LARGE SCALE GENOMIC DNA]</scope>
    <source>
        <strain evidence="17 18">MLST1</strain>
    </source>
</reference>
<dbReference type="NCBIfam" id="NF001824">
    <property type="entry name" value="PRK00558.1-5"/>
    <property type="match status" value="1"/>
</dbReference>
<dbReference type="GO" id="GO:0009432">
    <property type="term" value="P:SOS response"/>
    <property type="evidence" value="ECO:0007669"/>
    <property type="project" value="UniProtKB-UniRule"/>
</dbReference>
<dbReference type="Gene3D" id="4.10.860.10">
    <property type="entry name" value="UVR domain"/>
    <property type="match status" value="1"/>
</dbReference>
<comment type="caution">
    <text evidence="17">The sequence shown here is derived from an EMBL/GenBank/DDBJ whole genome shotgun (WGS) entry which is preliminary data.</text>
</comment>
<organism evidence="17 18">
    <name type="scientific">Aliidiomarina minuta</name>
    <dbReference type="NCBI Taxonomy" id="880057"/>
    <lineage>
        <taxon>Bacteria</taxon>
        <taxon>Pseudomonadati</taxon>
        <taxon>Pseudomonadota</taxon>
        <taxon>Gammaproteobacteria</taxon>
        <taxon>Alteromonadales</taxon>
        <taxon>Idiomarinaceae</taxon>
        <taxon>Aliidiomarina</taxon>
    </lineage>
</organism>
<evidence type="ECO:0000256" key="3">
    <source>
        <dbReference type="ARBA" id="ARBA00022763"/>
    </source>
</evidence>
<dbReference type="InterPro" id="IPR047296">
    <property type="entry name" value="GIY-YIG_UvrC_Cho"/>
</dbReference>
<evidence type="ECO:0000256" key="11">
    <source>
        <dbReference type="ARBA" id="ARBA00067419"/>
    </source>
</evidence>
<dbReference type="SMART" id="SM00278">
    <property type="entry name" value="HhH1"/>
    <property type="match status" value="2"/>
</dbReference>
<dbReference type="SUPFAM" id="SSF47781">
    <property type="entry name" value="RuvA domain 2-like"/>
    <property type="match status" value="1"/>
</dbReference>
<evidence type="ECO:0000313" key="17">
    <source>
        <dbReference type="EMBL" id="RUO25866.1"/>
    </source>
</evidence>
<dbReference type="Pfam" id="PF14520">
    <property type="entry name" value="HHH_5"/>
    <property type="match status" value="1"/>
</dbReference>
<dbReference type="Gene3D" id="1.10.150.20">
    <property type="entry name" value="5' to 3' exonuclease, C-terminal subdomain"/>
    <property type="match status" value="1"/>
</dbReference>
<dbReference type="FunFam" id="4.10.860.10:FF:000002">
    <property type="entry name" value="UvrABC system protein C"/>
    <property type="match status" value="1"/>
</dbReference>
<dbReference type="Gene3D" id="3.30.420.340">
    <property type="entry name" value="UvrC, RNAse H endonuclease domain"/>
    <property type="match status" value="1"/>
</dbReference>
<dbReference type="PANTHER" id="PTHR30562:SF1">
    <property type="entry name" value="UVRABC SYSTEM PROTEIN C"/>
    <property type="match status" value="1"/>
</dbReference>
<name>A0A432W7D7_9GAMM</name>
<dbReference type="HAMAP" id="MF_00203">
    <property type="entry name" value="UvrC"/>
    <property type="match status" value="1"/>
</dbReference>
<keyword evidence="4 13" id="KW-0228">DNA excision</keyword>
<dbReference type="Pfam" id="PF02151">
    <property type="entry name" value="UVR"/>
    <property type="match status" value="1"/>
</dbReference>
<feature type="domain" description="UVR" evidence="14">
    <location>
        <begin position="203"/>
        <end position="238"/>
    </location>
</feature>
<dbReference type="CDD" id="cd10434">
    <property type="entry name" value="GIY-YIG_UvrC_Cho"/>
    <property type="match status" value="1"/>
</dbReference>
<dbReference type="GO" id="GO:0006289">
    <property type="term" value="P:nucleotide-excision repair"/>
    <property type="evidence" value="ECO:0007669"/>
    <property type="project" value="UniProtKB-UniRule"/>
</dbReference>
<evidence type="ECO:0000256" key="5">
    <source>
        <dbReference type="ARBA" id="ARBA00022881"/>
    </source>
</evidence>
<evidence type="ECO:0000256" key="4">
    <source>
        <dbReference type="ARBA" id="ARBA00022769"/>
    </source>
</evidence>
<comment type="subcellular location">
    <subcellularLocation>
        <location evidence="1 13">Cytoplasm</location>
    </subcellularLocation>
</comment>
<feature type="domain" description="UvrC family homology region profile" evidence="16">
    <location>
        <begin position="253"/>
        <end position="485"/>
    </location>
</feature>
<evidence type="ECO:0000256" key="1">
    <source>
        <dbReference type="ARBA" id="ARBA00004496"/>
    </source>
</evidence>
<comment type="subunit">
    <text evidence="10 13">Interacts with UvrB in an incision complex.</text>
</comment>
<evidence type="ECO:0000256" key="2">
    <source>
        <dbReference type="ARBA" id="ARBA00022490"/>
    </source>
</evidence>
<proteinExistence type="inferred from homology"/>
<dbReference type="OrthoDB" id="9804933at2"/>
<dbReference type="InterPro" id="IPR038476">
    <property type="entry name" value="UvrC_RNase_H_dom_sf"/>
</dbReference>
<keyword evidence="7 13" id="KW-0742">SOS response</keyword>
<dbReference type="GO" id="GO:0003677">
    <property type="term" value="F:DNA binding"/>
    <property type="evidence" value="ECO:0007669"/>
    <property type="project" value="UniProtKB-UniRule"/>
</dbReference>
<keyword evidence="2 13" id="KW-0963">Cytoplasm</keyword>
<dbReference type="InterPro" id="IPR004791">
    <property type="entry name" value="UvrC"/>
</dbReference>
<evidence type="ECO:0000256" key="12">
    <source>
        <dbReference type="ARBA" id="ARBA00077138"/>
    </source>
</evidence>
<dbReference type="InterPro" id="IPR001943">
    <property type="entry name" value="UVR_dom"/>
</dbReference>
<dbReference type="FunFam" id="3.40.1440.10:FF:000001">
    <property type="entry name" value="UvrABC system protein C"/>
    <property type="match status" value="1"/>
</dbReference>
<dbReference type="NCBIfam" id="TIGR00194">
    <property type="entry name" value="uvrC"/>
    <property type="match status" value="1"/>
</dbReference>
<dbReference type="InterPro" id="IPR036876">
    <property type="entry name" value="UVR_dom_sf"/>
</dbReference>
<dbReference type="SUPFAM" id="SSF82771">
    <property type="entry name" value="GIY-YIG endonuclease"/>
    <property type="match status" value="1"/>
</dbReference>
<comment type="function">
    <text evidence="8 13">The UvrABC repair system catalyzes the recognition and processing of DNA lesions. UvrC both incises the 5' and 3' sides of the lesion. The N-terminal half is responsible for the 3' incision and the C-terminal half is responsible for the 5' incision.</text>
</comment>
<keyword evidence="18" id="KW-1185">Reference proteome</keyword>
<dbReference type="PROSITE" id="PS50165">
    <property type="entry name" value="UVRC"/>
    <property type="match status" value="1"/>
</dbReference>
<dbReference type="PANTHER" id="PTHR30562">
    <property type="entry name" value="UVRC/OXIDOREDUCTASE"/>
    <property type="match status" value="1"/>
</dbReference>
<dbReference type="EMBL" id="PIPL01000001">
    <property type="protein sequence ID" value="RUO25866.1"/>
    <property type="molecule type" value="Genomic_DNA"/>
</dbReference>
<evidence type="ECO:0000259" key="16">
    <source>
        <dbReference type="PROSITE" id="PS50165"/>
    </source>
</evidence>
<evidence type="ECO:0000256" key="10">
    <source>
        <dbReference type="ARBA" id="ARBA00062841"/>
    </source>
</evidence>
<protein>
    <recommendedName>
        <fullName evidence="11 13">UvrABC system protein C</fullName>
        <shortName evidence="13">Protein UvrC</shortName>
    </recommendedName>
    <alternativeName>
        <fullName evidence="12 13">Excinuclease ABC subunit C</fullName>
    </alternativeName>
</protein>